<feature type="region of interest" description="Disordered" evidence="1">
    <location>
        <begin position="1"/>
        <end position="24"/>
    </location>
</feature>
<evidence type="ECO:0000313" key="2">
    <source>
        <dbReference type="EMBL" id="KAJ7968845.1"/>
    </source>
</evidence>
<dbReference type="AlphaFoldDB" id="A0AAD7M520"/>
<proteinExistence type="predicted"/>
<organism evidence="2 3">
    <name type="scientific">Quillaja saponaria</name>
    <name type="common">Soap bark tree</name>
    <dbReference type="NCBI Taxonomy" id="32244"/>
    <lineage>
        <taxon>Eukaryota</taxon>
        <taxon>Viridiplantae</taxon>
        <taxon>Streptophyta</taxon>
        <taxon>Embryophyta</taxon>
        <taxon>Tracheophyta</taxon>
        <taxon>Spermatophyta</taxon>
        <taxon>Magnoliopsida</taxon>
        <taxon>eudicotyledons</taxon>
        <taxon>Gunneridae</taxon>
        <taxon>Pentapetalae</taxon>
        <taxon>rosids</taxon>
        <taxon>fabids</taxon>
        <taxon>Fabales</taxon>
        <taxon>Quillajaceae</taxon>
        <taxon>Quillaja</taxon>
    </lineage>
</organism>
<name>A0AAD7M520_QUISA</name>
<protein>
    <submittedName>
        <fullName evidence="2">Uncharacterized protein</fullName>
    </submittedName>
</protein>
<gene>
    <name evidence="2" type="ORF">O6P43_012889</name>
</gene>
<reference evidence="2" key="1">
    <citation type="journal article" date="2023" name="Science">
        <title>Elucidation of the pathway for biosynthesis of saponin adjuvants from the soapbark tree.</title>
        <authorList>
            <person name="Reed J."/>
            <person name="Orme A."/>
            <person name="El-Demerdash A."/>
            <person name="Owen C."/>
            <person name="Martin L.B.B."/>
            <person name="Misra R.C."/>
            <person name="Kikuchi S."/>
            <person name="Rejzek M."/>
            <person name="Martin A.C."/>
            <person name="Harkess A."/>
            <person name="Leebens-Mack J."/>
            <person name="Louveau T."/>
            <person name="Stephenson M.J."/>
            <person name="Osbourn A."/>
        </authorList>
    </citation>
    <scope>NUCLEOTIDE SEQUENCE</scope>
    <source>
        <strain evidence="2">S10</strain>
    </source>
</reference>
<accession>A0AAD7M520</accession>
<evidence type="ECO:0000313" key="3">
    <source>
        <dbReference type="Proteomes" id="UP001163823"/>
    </source>
</evidence>
<keyword evidence="3" id="KW-1185">Reference proteome</keyword>
<comment type="caution">
    <text evidence="2">The sequence shown here is derived from an EMBL/GenBank/DDBJ whole genome shotgun (WGS) entry which is preliminary data.</text>
</comment>
<dbReference type="KEGG" id="qsa:O6P43_012889"/>
<dbReference type="Proteomes" id="UP001163823">
    <property type="component" value="Chromosome 5"/>
</dbReference>
<evidence type="ECO:0000256" key="1">
    <source>
        <dbReference type="SAM" id="MobiDB-lite"/>
    </source>
</evidence>
<sequence>MKKRKRASEEIMAGCSSSEVSDTDDIVGIKEMDTEGHVTELAGSRTVADESEDPNEGSNKAQFRIDTNIEVLEEEMPALMEDVSGADDIVEIMEMTTEGHETELAGTSTVAGESEDTNEGSKKAQYTNIEVLVEEIAALMKEVSGADESEDTNDGSKKSQFGINTNIEVLEEEMPALMEEDFSDRIRQNRFTKLIQEYGQSDAEWEALNGLRVRAVKIGTELSHKLADFMISMLGKEETFKELKLSLKSVEGYEKSIVLRKIVAVLEMMDKNLEELKKYLEGEMLITKETESDAGYNQTTIDEFLHKFLHIILHLEAITSHPGLLSVALRDAEQSKLEDGLKQCEIELEGMSLKINEFKVTFSFIMELNNLKSNELWNSMSSVVNDMWKDMDGEDEAENEVS</sequence>
<dbReference type="EMBL" id="JARAOO010000005">
    <property type="protein sequence ID" value="KAJ7968845.1"/>
    <property type="molecule type" value="Genomic_DNA"/>
</dbReference>